<dbReference type="Proteomes" id="UP000192505">
    <property type="component" value="Unassembled WGS sequence"/>
</dbReference>
<dbReference type="EMBL" id="MTEI01000006">
    <property type="protein sequence ID" value="OQW87914.1"/>
    <property type="molecule type" value="Genomic_DNA"/>
</dbReference>
<evidence type="ECO:0000256" key="3">
    <source>
        <dbReference type="ARBA" id="ARBA00023125"/>
    </source>
</evidence>
<sequence>MEVLDDVIAAARLVPLSEAVEVNPKIDRTALHDDLDVSFVPMAAVEALSGGIDVSTVRKYAGVKKGYTHFRDGDILFAKVTPCMENGKMAIARKLVNGVGFGSTEFHVLRPRAGVDARYIYYFVSSQTFRKEASGHMTGAVGLRRVPSTFLEEQLIPLPGIERQREIVAELEKQFSRLDEAVANLQRVKANLKRYKASILKDAVEGRLVPLEAELARREGRTFETGEQLLQRILEARRKEWKGRGKCKEPVAANTAGLTPMPSGWTWATIEQLTYLVTSGSRGWGDFYSDNGVLFIRAQDIKTDALNMTGLARVDVPVDAEGSRSSVNANDILVTITGANVTKSALVPMLSEPAFVSQHVALLKLTSSDTAAFVFNWLVSPANGRETLEKLAYGAGKPGLSLEQVRALPVALPPQAEQDRICEEIERRLSLVRGVESEVDANLKRAQALRQATLAKAFSERDQLC</sequence>
<protein>
    <recommendedName>
        <fullName evidence="5">Type I restriction modification DNA specificity domain-containing protein</fullName>
    </recommendedName>
</protein>
<evidence type="ECO:0000259" key="5">
    <source>
        <dbReference type="Pfam" id="PF01420"/>
    </source>
</evidence>
<evidence type="ECO:0000256" key="4">
    <source>
        <dbReference type="SAM" id="Coils"/>
    </source>
</evidence>
<feature type="coiled-coil region" evidence="4">
    <location>
        <begin position="161"/>
        <end position="198"/>
    </location>
</feature>
<dbReference type="InterPro" id="IPR051212">
    <property type="entry name" value="Type-I_RE_S_subunit"/>
</dbReference>
<organism evidence="6 7">
    <name type="scientific">Rhodoferax ferrireducens</name>
    <dbReference type="NCBI Taxonomy" id="192843"/>
    <lineage>
        <taxon>Bacteria</taxon>
        <taxon>Pseudomonadati</taxon>
        <taxon>Pseudomonadota</taxon>
        <taxon>Betaproteobacteria</taxon>
        <taxon>Burkholderiales</taxon>
        <taxon>Comamonadaceae</taxon>
        <taxon>Rhodoferax</taxon>
    </lineage>
</organism>
<evidence type="ECO:0000313" key="6">
    <source>
        <dbReference type="EMBL" id="OQW87914.1"/>
    </source>
</evidence>
<dbReference type="PANTHER" id="PTHR43140">
    <property type="entry name" value="TYPE-1 RESTRICTION ENZYME ECOKI SPECIFICITY PROTEIN"/>
    <property type="match status" value="1"/>
</dbReference>
<reference evidence="6 7" key="1">
    <citation type="submission" date="2017-01" db="EMBL/GenBank/DDBJ databases">
        <title>Novel large sulfur bacteria in the metagenomes of groundwater-fed chemosynthetic microbial mats in the Lake Huron basin.</title>
        <authorList>
            <person name="Sharrar A.M."/>
            <person name="Flood B.E."/>
            <person name="Bailey J.V."/>
            <person name="Jones D.S."/>
            <person name="Biddanda B."/>
            <person name="Ruberg S.A."/>
            <person name="Marcus D.N."/>
            <person name="Dick G.J."/>
        </authorList>
    </citation>
    <scope>NUCLEOTIDE SEQUENCE [LARGE SCALE GENOMIC DNA]</scope>
    <source>
        <strain evidence="6">A7</strain>
    </source>
</reference>
<gene>
    <name evidence="6" type="ORF">BWK72_11525</name>
</gene>
<dbReference type="CDD" id="cd17260">
    <property type="entry name" value="RMtype1_S_EcoEI-TRD1-CR1_like"/>
    <property type="match status" value="1"/>
</dbReference>
<keyword evidence="4" id="KW-0175">Coiled coil</keyword>
<evidence type="ECO:0000313" key="7">
    <source>
        <dbReference type="Proteomes" id="UP000192505"/>
    </source>
</evidence>
<evidence type="ECO:0000256" key="2">
    <source>
        <dbReference type="ARBA" id="ARBA00022747"/>
    </source>
</evidence>
<dbReference type="AlphaFoldDB" id="A0A1W9KTY5"/>
<accession>A0A1W9KTY5</accession>
<evidence type="ECO:0000256" key="1">
    <source>
        <dbReference type="ARBA" id="ARBA00010923"/>
    </source>
</evidence>
<dbReference type="InterPro" id="IPR000055">
    <property type="entry name" value="Restrct_endonuc_typeI_TRD"/>
</dbReference>
<keyword evidence="2" id="KW-0680">Restriction system</keyword>
<keyword evidence="3" id="KW-0238">DNA-binding</keyword>
<proteinExistence type="inferred from homology"/>
<dbReference type="SUPFAM" id="SSF116734">
    <property type="entry name" value="DNA methylase specificity domain"/>
    <property type="match status" value="2"/>
</dbReference>
<comment type="caution">
    <text evidence="6">The sequence shown here is derived from an EMBL/GenBank/DDBJ whole genome shotgun (WGS) entry which is preliminary data.</text>
</comment>
<dbReference type="GO" id="GO:0003677">
    <property type="term" value="F:DNA binding"/>
    <property type="evidence" value="ECO:0007669"/>
    <property type="project" value="UniProtKB-KW"/>
</dbReference>
<feature type="domain" description="Type I restriction modification DNA specificity" evidence="5">
    <location>
        <begin position="24"/>
        <end position="175"/>
    </location>
</feature>
<dbReference type="Pfam" id="PF01420">
    <property type="entry name" value="Methylase_S"/>
    <property type="match status" value="1"/>
</dbReference>
<dbReference type="InterPro" id="IPR044946">
    <property type="entry name" value="Restrct_endonuc_typeI_TRD_sf"/>
</dbReference>
<dbReference type="GO" id="GO:0009307">
    <property type="term" value="P:DNA restriction-modification system"/>
    <property type="evidence" value="ECO:0007669"/>
    <property type="project" value="UniProtKB-KW"/>
</dbReference>
<dbReference type="Gene3D" id="3.90.220.20">
    <property type="entry name" value="DNA methylase specificity domains"/>
    <property type="match status" value="2"/>
</dbReference>
<dbReference type="PANTHER" id="PTHR43140:SF1">
    <property type="entry name" value="TYPE I RESTRICTION ENZYME ECOKI SPECIFICITY SUBUNIT"/>
    <property type="match status" value="1"/>
</dbReference>
<comment type="similarity">
    <text evidence="1">Belongs to the type-I restriction system S methylase family.</text>
</comment>
<name>A0A1W9KTY5_9BURK</name>